<protein>
    <recommendedName>
        <fullName evidence="3">DUF4760 domain-containing protein</fullName>
    </recommendedName>
</protein>
<reference evidence="2" key="1">
    <citation type="submission" date="2022-03" db="EMBL/GenBank/DDBJ databases">
        <title>Sea Food Isolates.</title>
        <authorList>
            <person name="Li c."/>
        </authorList>
    </citation>
    <scope>NUCLEOTIDE SEQUENCE</scope>
    <source>
        <strain evidence="2">19MO02SH05</strain>
    </source>
</reference>
<proteinExistence type="predicted"/>
<dbReference type="EMBL" id="CP095343">
    <property type="protein sequence ID" value="XAG63328.1"/>
    <property type="molecule type" value="Genomic_DNA"/>
</dbReference>
<evidence type="ECO:0000313" key="2">
    <source>
        <dbReference type="EMBL" id="XAG63328.1"/>
    </source>
</evidence>
<name>A0AAU6TPH0_UNCXX</name>
<evidence type="ECO:0008006" key="3">
    <source>
        <dbReference type="Google" id="ProtNLM"/>
    </source>
</evidence>
<feature type="transmembrane region" description="Helical" evidence="1">
    <location>
        <begin position="20"/>
        <end position="45"/>
    </location>
</feature>
<dbReference type="AlphaFoldDB" id="A0AAU6TPH0"/>
<organism evidence="2">
    <name type="scientific">bacterium 19MO02SH05</name>
    <dbReference type="NCBI Taxonomy" id="2920696"/>
    <lineage>
        <taxon>Bacteria</taxon>
    </lineage>
</organism>
<keyword evidence="1" id="KW-1133">Transmembrane helix</keyword>
<gene>
    <name evidence="2" type="ORF">MRL64_15495</name>
</gene>
<evidence type="ECO:0000256" key="1">
    <source>
        <dbReference type="SAM" id="Phobius"/>
    </source>
</evidence>
<keyword evidence="1" id="KW-0812">Transmembrane</keyword>
<accession>A0AAU6TPH0</accession>
<sequence length="180" mass="20708">MFKEESSALSKIVDLLFSEGNVVTTISILASATVAMIVLGVNQFYSNRRERKKLICQKIEEFYEASIAYVNACDKLITDIQRMTYRCESGYYRNDPAAYALFEQSISKMEMLHGLYFQRIDFNSEDYAITKMPLIWAANSGELARKSVNDDVYKASRAHINFSSEHLSQLCKELMRKHII</sequence>
<keyword evidence="1" id="KW-0472">Membrane</keyword>